<feature type="signal peptide" evidence="6">
    <location>
        <begin position="1"/>
        <end position="23"/>
    </location>
</feature>
<protein>
    <submittedName>
        <fullName evidence="7">ATP-independent periplasmic protein-refolding chaperone Spy</fullName>
    </submittedName>
</protein>
<comment type="caution">
    <text evidence="7">The sequence shown here is derived from an EMBL/GenBank/DDBJ whole genome shotgun (WGS) entry which is preliminary data.</text>
</comment>
<keyword evidence="3 6" id="KW-0732">Signal</keyword>
<dbReference type="PANTHER" id="PTHR38102:SF1">
    <property type="entry name" value="PERIPLASMIC CHAPERONE SPY"/>
    <property type="match status" value="1"/>
</dbReference>
<keyword evidence="4" id="KW-0574">Periplasm</keyword>
<evidence type="ECO:0000256" key="6">
    <source>
        <dbReference type="SAM" id="SignalP"/>
    </source>
</evidence>
<evidence type="ECO:0000313" key="8">
    <source>
        <dbReference type="Proteomes" id="UP001309705"/>
    </source>
</evidence>
<feature type="region of interest" description="Disordered" evidence="5">
    <location>
        <begin position="25"/>
        <end position="44"/>
    </location>
</feature>
<dbReference type="RefSeq" id="WP_327617777.1">
    <property type="nucleotide sequence ID" value="NZ_JAYWTM010000006.1"/>
</dbReference>
<gene>
    <name evidence="7" type="primary">spy</name>
    <name evidence="7" type="ORF">VSX58_09110</name>
</gene>
<keyword evidence="8" id="KW-1185">Reference proteome</keyword>
<dbReference type="NCBIfam" id="NF007769">
    <property type="entry name" value="PRK10455.1"/>
    <property type="match status" value="1"/>
</dbReference>
<dbReference type="Gene3D" id="1.20.120.1490">
    <property type="match status" value="1"/>
</dbReference>
<organism evidence="7 8">
    <name type="scientific">Brenneria populi</name>
    <dbReference type="NCBI Taxonomy" id="1505588"/>
    <lineage>
        <taxon>Bacteria</taxon>
        <taxon>Pseudomonadati</taxon>
        <taxon>Pseudomonadota</taxon>
        <taxon>Gammaproteobacteria</taxon>
        <taxon>Enterobacterales</taxon>
        <taxon>Pectobacteriaceae</taxon>
        <taxon>Brenneria</taxon>
    </lineage>
</organism>
<proteinExistence type="inferred from homology"/>
<accession>A0ABU6JQC1</accession>
<dbReference type="CDD" id="cd09916">
    <property type="entry name" value="CpxP_like"/>
    <property type="match status" value="1"/>
</dbReference>
<sequence length="162" mass="18186">MRKLTALLIASSLALGTAGIAQANDAPKGHHEVRMAKDGKGGPRGGMMHHEMMLKDLNLTEAQKQQVKEIVKASHDDMRKRMQDERREMNNLVTADAFDSAKAQALLDKADANHKAMRLNGLETQNKIYNILTPEQKQQYKDNFEKRLTQSPRQNGEPKPAE</sequence>
<evidence type="ECO:0000256" key="1">
    <source>
        <dbReference type="ARBA" id="ARBA00004418"/>
    </source>
</evidence>
<evidence type="ECO:0000313" key="7">
    <source>
        <dbReference type="EMBL" id="MEC5342763.1"/>
    </source>
</evidence>
<evidence type="ECO:0000256" key="4">
    <source>
        <dbReference type="ARBA" id="ARBA00022764"/>
    </source>
</evidence>
<reference evidence="7 8" key="1">
    <citation type="journal article" date="2017" name="Int. J. Syst. Evol. Microbiol.">
        <title>Brenneria populi subsp. brevivirga subsp. nov. isolated from symptomatic bark of Populus x euramericana canker, and description of Brenneria populi subsp. populi subsp. nov.</title>
        <authorList>
            <person name="Zheng M.H."/>
            <person name="Piao C.G."/>
            <person name="Xue H."/>
            <person name="Guo M.W."/>
            <person name="Li Y."/>
        </authorList>
    </citation>
    <scope>NUCLEOTIDE SEQUENCE [LARGE SCALE GENOMIC DNA]</scope>
    <source>
        <strain evidence="7 8">D9-5</strain>
    </source>
</reference>
<feature type="compositionally biased region" description="Basic and acidic residues" evidence="5">
    <location>
        <begin position="138"/>
        <end position="148"/>
    </location>
</feature>
<evidence type="ECO:0000256" key="5">
    <source>
        <dbReference type="SAM" id="MobiDB-lite"/>
    </source>
</evidence>
<dbReference type="EMBL" id="JAYWTM010000006">
    <property type="protein sequence ID" value="MEC5342763.1"/>
    <property type="molecule type" value="Genomic_DNA"/>
</dbReference>
<feature type="region of interest" description="Disordered" evidence="5">
    <location>
        <begin position="133"/>
        <end position="162"/>
    </location>
</feature>
<evidence type="ECO:0000256" key="3">
    <source>
        <dbReference type="ARBA" id="ARBA00022729"/>
    </source>
</evidence>
<dbReference type="InterPro" id="IPR012899">
    <property type="entry name" value="LTXXQ"/>
</dbReference>
<feature type="chain" id="PRO_5046905832" evidence="6">
    <location>
        <begin position="24"/>
        <end position="162"/>
    </location>
</feature>
<comment type="similarity">
    <text evidence="2">Belongs to the CpxP/Spy family.</text>
</comment>
<evidence type="ECO:0000256" key="2">
    <source>
        <dbReference type="ARBA" id="ARBA00008441"/>
    </source>
</evidence>
<dbReference type="Proteomes" id="UP001309705">
    <property type="component" value="Unassembled WGS sequence"/>
</dbReference>
<dbReference type="InterPro" id="IPR052211">
    <property type="entry name" value="Cpx_auxiliary_protein"/>
</dbReference>
<dbReference type="PIRSF" id="PIRSF034445">
    <property type="entry name" value="CpxP_Spy"/>
    <property type="match status" value="1"/>
</dbReference>
<dbReference type="PANTHER" id="PTHR38102">
    <property type="entry name" value="PERIPLASMIC CHAPERONE SPY"/>
    <property type="match status" value="1"/>
</dbReference>
<comment type="subcellular location">
    <subcellularLocation>
        <location evidence="1">Periplasm</location>
    </subcellularLocation>
</comment>
<name>A0ABU6JQC1_9GAMM</name>
<feature type="compositionally biased region" description="Basic and acidic residues" evidence="5">
    <location>
        <begin position="27"/>
        <end position="41"/>
    </location>
</feature>
<dbReference type="Pfam" id="PF07813">
    <property type="entry name" value="LTXXQ"/>
    <property type="match status" value="1"/>
</dbReference>